<dbReference type="OrthoDB" id="2348261at2759"/>
<dbReference type="Proteomes" id="UP000266673">
    <property type="component" value="Unassembled WGS sequence"/>
</dbReference>
<organism evidence="2 3">
    <name type="scientific">Gigaspora rosea</name>
    <dbReference type="NCBI Taxonomy" id="44941"/>
    <lineage>
        <taxon>Eukaryota</taxon>
        <taxon>Fungi</taxon>
        <taxon>Fungi incertae sedis</taxon>
        <taxon>Mucoromycota</taxon>
        <taxon>Glomeromycotina</taxon>
        <taxon>Glomeromycetes</taxon>
        <taxon>Diversisporales</taxon>
        <taxon>Gigasporaceae</taxon>
        <taxon>Gigaspora</taxon>
    </lineage>
</organism>
<dbReference type="EMBL" id="QKWP01000818">
    <property type="protein sequence ID" value="RIB14573.1"/>
    <property type="molecule type" value="Genomic_DNA"/>
</dbReference>
<evidence type="ECO:0000259" key="1">
    <source>
        <dbReference type="Pfam" id="PF23613"/>
    </source>
</evidence>
<dbReference type="STRING" id="44941.A0A397V3Q1"/>
<reference evidence="2 3" key="1">
    <citation type="submission" date="2018-06" db="EMBL/GenBank/DDBJ databases">
        <title>Comparative genomics reveals the genomic features of Rhizophagus irregularis, R. cerebriforme, R. diaphanum and Gigaspora rosea, and their symbiotic lifestyle signature.</title>
        <authorList>
            <person name="Morin E."/>
            <person name="San Clemente H."/>
            <person name="Chen E.C.H."/>
            <person name="De La Providencia I."/>
            <person name="Hainaut M."/>
            <person name="Kuo A."/>
            <person name="Kohler A."/>
            <person name="Murat C."/>
            <person name="Tang N."/>
            <person name="Roy S."/>
            <person name="Loubradou J."/>
            <person name="Henrissat B."/>
            <person name="Grigoriev I.V."/>
            <person name="Corradi N."/>
            <person name="Roux C."/>
            <person name="Martin F.M."/>
        </authorList>
    </citation>
    <scope>NUCLEOTIDE SEQUENCE [LARGE SCALE GENOMIC DNA]</scope>
    <source>
        <strain evidence="2 3">DAOM 194757</strain>
    </source>
</reference>
<keyword evidence="3" id="KW-1185">Reference proteome</keyword>
<feature type="domain" description="ELP3-like N-terminal" evidence="1">
    <location>
        <begin position="15"/>
        <end position="57"/>
    </location>
</feature>
<evidence type="ECO:0000313" key="2">
    <source>
        <dbReference type="EMBL" id="RIB14573.1"/>
    </source>
</evidence>
<gene>
    <name evidence="2" type="ORF">C2G38_2194738</name>
</gene>
<proteinExistence type="predicted"/>
<comment type="caution">
    <text evidence="2">The sequence shown here is derived from an EMBL/GenBank/DDBJ whole genome shotgun (WGS) entry which is preliminary data.</text>
</comment>
<accession>A0A397V3Q1</accession>
<protein>
    <recommendedName>
        <fullName evidence="1">ELP3-like N-terminal domain-containing protein</fullName>
    </recommendedName>
</protein>
<dbReference type="Pfam" id="PF23613">
    <property type="entry name" value="ELP3_N"/>
    <property type="match status" value="1"/>
</dbReference>
<sequence>MTTKQKKGPTQPELMLKACSEIVNELITAHEQNKDVNLNGLKTKYSRLNKLLNQSKLNIRIFIFLNESDLYLYSILV</sequence>
<name>A0A397V3Q1_9GLOM</name>
<evidence type="ECO:0000313" key="3">
    <source>
        <dbReference type="Proteomes" id="UP000266673"/>
    </source>
</evidence>
<dbReference type="AlphaFoldDB" id="A0A397V3Q1"/>
<dbReference type="InterPro" id="IPR056591">
    <property type="entry name" value="ELP3-like_N"/>
</dbReference>